<name>A0ABV7QGT6_9PSEU</name>
<dbReference type="PANTHER" id="PTHR48101">
    <property type="entry name" value="METHYLMALONYL-COA MUTASE, MITOCHONDRIAL-RELATED"/>
    <property type="match status" value="1"/>
</dbReference>
<keyword evidence="5" id="KW-0170">Cobalt</keyword>
<organism evidence="7 8">
    <name type="scientific">Amycolatopsis halotolerans</name>
    <dbReference type="NCBI Taxonomy" id="330083"/>
    <lineage>
        <taxon>Bacteria</taxon>
        <taxon>Bacillati</taxon>
        <taxon>Actinomycetota</taxon>
        <taxon>Actinomycetes</taxon>
        <taxon>Pseudonocardiales</taxon>
        <taxon>Pseudonocardiaceae</taxon>
        <taxon>Amycolatopsis</taxon>
    </lineage>
</organism>
<feature type="domain" description="B12-binding" evidence="6">
    <location>
        <begin position="1"/>
        <end position="132"/>
    </location>
</feature>
<dbReference type="Pfam" id="PF02310">
    <property type="entry name" value="B12-binding"/>
    <property type="match status" value="1"/>
</dbReference>
<evidence type="ECO:0000256" key="2">
    <source>
        <dbReference type="ARBA" id="ARBA00022628"/>
    </source>
</evidence>
<evidence type="ECO:0000256" key="5">
    <source>
        <dbReference type="ARBA" id="ARBA00023285"/>
    </source>
</evidence>
<dbReference type="RefSeq" id="WP_377871378.1">
    <property type="nucleotide sequence ID" value="NZ_JBHMAY010000029.1"/>
</dbReference>
<evidence type="ECO:0000256" key="4">
    <source>
        <dbReference type="ARBA" id="ARBA00023235"/>
    </source>
</evidence>
<dbReference type="PROSITE" id="PS51332">
    <property type="entry name" value="B12_BINDING"/>
    <property type="match status" value="1"/>
</dbReference>
<evidence type="ECO:0000256" key="3">
    <source>
        <dbReference type="ARBA" id="ARBA00022723"/>
    </source>
</evidence>
<keyword evidence="2" id="KW-0846">Cobalamin</keyword>
<evidence type="ECO:0000313" key="7">
    <source>
        <dbReference type="EMBL" id="MFC3512535.1"/>
    </source>
</evidence>
<dbReference type="SUPFAM" id="SSF52242">
    <property type="entry name" value="Cobalamin (vitamin B12)-binding domain"/>
    <property type="match status" value="1"/>
</dbReference>
<evidence type="ECO:0000256" key="1">
    <source>
        <dbReference type="ARBA" id="ARBA00001922"/>
    </source>
</evidence>
<comment type="cofactor">
    <cofactor evidence="1">
        <name>adenosylcob(III)alamin</name>
        <dbReference type="ChEBI" id="CHEBI:18408"/>
    </cofactor>
</comment>
<dbReference type="PANTHER" id="PTHR48101:SF1">
    <property type="entry name" value="METHYLMALONYL-COA MUTASE, LARGE SUBUNIT"/>
    <property type="match status" value="1"/>
</dbReference>
<protein>
    <submittedName>
        <fullName evidence="7">Cobalamin B12-binding domain-containing protein</fullName>
    </submittedName>
</protein>
<dbReference type="InterPro" id="IPR006159">
    <property type="entry name" value="Acid_CoA_mut_C"/>
</dbReference>
<comment type="caution">
    <text evidence="7">The sequence shown here is derived from an EMBL/GenBank/DDBJ whole genome shotgun (WGS) entry which is preliminary data.</text>
</comment>
<keyword evidence="4" id="KW-0413">Isomerase</keyword>
<dbReference type="Proteomes" id="UP001595764">
    <property type="component" value="Unassembled WGS sequence"/>
</dbReference>
<dbReference type="InterPro" id="IPR006158">
    <property type="entry name" value="Cobalamin-bd"/>
</dbReference>
<evidence type="ECO:0000313" key="8">
    <source>
        <dbReference type="Proteomes" id="UP001595764"/>
    </source>
</evidence>
<sequence length="134" mass="13939">MKRVVLAKLGLDGHDVGVRLIGKHLADAGFEVVYLGKRVATATIVQVAVQEDADAVGLSCLSGGLGHFASLTVEGLRREGSDVPVLAGGIDEPAEIDRMMAAGVHRHFGPGASMEEVVAAFRRAAVREGNPEGI</sequence>
<dbReference type="InterPro" id="IPR036724">
    <property type="entry name" value="Cobalamin-bd_sf"/>
</dbReference>
<proteinExistence type="predicted"/>
<keyword evidence="3" id="KW-0479">Metal-binding</keyword>
<reference evidence="8" key="1">
    <citation type="journal article" date="2019" name="Int. J. Syst. Evol. Microbiol.">
        <title>The Global Catalogue of Microorganisms (GCM) 10K type strain sequencing project: providing services to taxonomists for standard genome sequencing and annotation.</title>
        <authorList>
            <consortium name="The Broad Institute Genomics Platform"/>
            <consortium name="The Broad Institute Genome Sequencing Center for Infectious Disease"/>
            <person name="Wu L."/>
            <person name="Ma J."/>
        </authorList>
    </citation>
    <scope>NUCLEOTIDE SEQUENCE [LARGE SCALE GENOMIC DNA]</scope>
    <source>
        <strain evidence="8">CGMCC 4.7682</strain>
    </source>
</reference>
<gene>
    <name evidence="7" type="ORF">ACFORO_20380</name>
</gene>
<accession>A0ABV7QGT6</accession>
<dbReference type="NCBIfam" id="TIGR00640">
    <property type="entry name" value="acid_CoA_mut_C"/>
    <property type="match status" value="1"/>
</dbReference>
<dbReference type="EMBL" id="JBHRWI010000024">
    <property type="protein sequence ID" value="MFC3512535.1"/>
    <property type="molecule type" value="Genomic_DNA"/>
</dbReference>
<keyword evidence="8" id="KW-1185">Reference proteome</keyword>
<dbReference type="Gene3D" id="3.40.50.280">
    <property type="entry name" value="Cobalamin-binding domain"/>
    <property type="match status" value="1"/>
</dbReference>
<evidence type="ECO:0000259" key="6">
    <source>
        <dbReference type="PROSITE" id="PS51332"/>
    </source>
</evidence>